<evidence type="ECO:0000256" key="8">
    <source>
        <dbReference type="ARBA" id="ARBA00023211"/>
    </source>
</evidence>
<evidence type="ECO:0000256" key="6">
    <source>
        <dbReference type="ARBA" id="ARBA00023014"/>
    </source>
</evidence>
<dbReference type="InterPro" id="IPR013343">
    <property type="entry name" value="CRISPR-assoc_prot_Cas4"/>
</dbReference>
<feature type="domain" description="DUF83" evidence="10">
    <location>
        <begin position="19"/>
        <end position="191"/>
    </location>
</feature>
<dbReference type="InterPro" id="IPR011604">
    <property type="entry name" value="PDDEXK-like_dom_sf"/>
</dbReference>
<evidence type="ECO:0000256" key="4">
    <source>
        <dbReference type="ARBA" id="ARBA00022839"/>
    </source>
</evidence>
<proteinExistence type="inferred from homology"/>
<sequence>MTDDQPADSGADLREVPLSALEHYAYCHRQTALIHVEGVWSESVETVRGDLSHSTVDLPGIQRRRGLTVIRSLPVWSHTHGLRGICDIVEFEKGTATPVEYKVGRYKPGGPAELQLGGQALCLLEAGFDVPTGYIYSVAERRRHPVPIDADLLDRVAAATVAVRRLLDTPALPIARNDARCRRCSLREDCLPELTDGRRQARPDLLTPRPLGQWRD</sequence>
<protein>
    <recommendedName>
        <fullName evidence="9">CRISPR-associated exonuclease Cas4</fullName>
        <ecNumber evidence="9">3.1.12.1</ecNumber>
    </recommendedName>
</protein>
<dbReference type="GO" id="GO:0046872">
    <property type="term" value="F:metal ion binding"/>
    <property type="evidence" value="ECO:0007669"/>
    <property type="project" value="UniProtKB-KW"/>
</dbReference>
<keyword evidence="7 9" id="KW-0051">Antiviral defense</keyword>
<comment type="similarity">
    <text evidence="9">Belongs to the CRISPR-associated exonuclease Cas4 family.</text>
</comment>
<dbReference type="EMBL" id="LT607411">
    <property type="protein sequence ID" value="SCF19357.1"/>
    <property type="molecule type" value="Genomic_DNA"/>
</dbReference>
<evidence type="ECO:0000256" key="3">
    <source>
        <dbReference type="ARBA" id="ARBA00022801"/>
    </source>
</evidence>
<keyword evidence="6 9" id="KW-0411">Iron-sulfur</keyword>
<evidence type="ECO:0000256" key="9">
    <source>
        <dbReference type="RuleBase" id="RU365022"/>
    </source>
</evidence>
<evidence type="ECO:0000313" key="12">
    <source>
        <dbReference type="Proteomes" id="UP000198242"/>
    </source>
</evidence>
<keyword evidence="12" id="KW-1185">Reference proteome</keyword>
<dbReference type="Proteomes" id="UP000198242">
    <property type="component" value="Chromosome I"/>
</dbReference>
<dbReference type="InterPro" id="IPR022765">
    <property type="entry name" value="Dna2/Cas4_DUF83"/>
</dbReference>
<gene>
    <name evidence="11" type="ORF">GA0074695_4213</name>
</gene>
<comment type="cofactor">
    <cofactor evidence="9">
        <name>Mg(2+)</name>
        <dbReference type="ChEBI" id="CHEBI:18420"/>
    </cofactor>
    <cofactor evidence="9">
        <name>Mn(2+)</name>
        <dbReference type="ChEBI" id="CHEBI:29035"/>
    </cofactor>
    <text evidence="9">Mg(2+) or Mn(2+) required for ssDNA cleavage activity.</text>
</comment>
<keyword evidence="1 9" id="KW-0540">Nuclease</keyword>
<name>A0A1C4YF42_MICVI</name>
<evidence type="ECO:0000256" key="1">
    <source>
        <dbReference type="ARBA" id="ARBA00022722"/>
    </source>
</evidence>
<reference evidence="12" key="1">
    <citation type="submission" date="2016-06" db="EMBL/GenBank/DDBJ databases">
        <authorList>
            <person name="Varghese N."/>
            <person name="Submissions Spin"/>
        </authorList>
    </citation>
    <scope>NUCLEOTIDE SEQUENCE [LARGE SCALE GENOMIC DNA]</scope>
    <source>
        <strain evidence="12">DSM 43909</strain>
    </source>
</reference>
<comment type="function">
    <text evidence="9">CRISPR (clustered regularly interspaced short palindromic repeat) is an adaptive immune system that provides protection against mobile genetic elements (viruses, transposable elements and conjugative plasmids). CRISPR clusters contain sequences complementary to antecedent mobile elements and target invading nucleic acids. CRISPR clusters are transcribed and processed into CRISPR RNA (crRNA).</text>
</comment>
<dbReference type="OrthoDB" id="9781776at2"/>
<dbReference type="Pfam" id="PF01930">
    <property type="entry name" value="Cas_Cas4"/>
    <property type="match status" value="1"/>
</dbReference>
<dbReference type="EC" id="3.1.12.1" evidence="9"/>
<keyword evidence="5 9" id="KW-0408">Iron</keyword>
<keyword evidence="3 9" id="KW-0378">Hydrolase</keyword>
<comment type="cofactor">
    <cofactor evidence="9">
        <name>iron-sulfur cluster</name>
        <dbReference type="ChEBI" id="CHEBI:30408"/>
    </cofactor>
</comment>
<dbReference type="GO" id="GO:0051607">
    <property type="term" value="P:defense response to virus"/>
    <property type="evidence" value="ECO:0007669"/>
    <property type="project" value="UniProtKB-KW"/>
</dbReference>
<dbReference type="GO" id="GO:0051536">
    <property type="term" value="F:iron-sulfur cluster binding"/>
    <property type="evidence" value="ECO:0007669"/>
    <property type="project" value="UniProtKB-KW"/>
</dbReference>
<evidence type="ECO:0000259" key="10">
    <source>
        <dbReference type="Pfam" id="PF01930"/>
    </source>
</evidence>
<dbReference type="RefSeq" id="WP_089007765.1">
    <property type="nucleotide sequence ID" value="NZ_LT607411.1"/>
</dbReference>
<dbReference type="Gene3D" id="3.90.320.10">
    <property type="match status" value="1"/>
</dbReference>
<evidence type="ECO:0000313" key="11">
    <source>
        <dbReference type="EMBL" id="SCF19357.1"/>
    </source>
</evidence>
<evidence type="ECO:0000256" key="5">
    <source>
        <dbReference type="ARBA" id="ARBA00023004"/>
    </source>
</evidence>
<keyword evidence="8 9" id="KW-0464">Manganese</keyword>
<keyword evidence="2 9" id="KW-0479">Metal-binding</keyword>
<evidence type="ECO:0000256" key="7">
    <source>
        <dbReference type="ARBA" id="ARBA00023118"/>
    </source>
</evidence>
<accession>A0A1C4YF42</accession>
<dbReference type="NCBIfam" id="TIGR00372">
    <property type="entry name" value="cas4"/>
    <property type="match status" value="1"/>
</dbReference>
<keyword evidence="4 9" id="KW-0269">Exonuclease</keyword>
<dbReference type="GO" id="GO:0004527">
    <property type="term" value="F:exonuclease activity"/>
    <property type="evidence" value="ECO:0007669"/>
    <property type="project" value="UniProtKB-KW"/>
</dbReference>
<dbReference type="AlphaFoldDB" id="A0A1C4YF42"/>
<organism evidence="11 12">
    <name type="scientific">Micromonospora viridifaciens</name>
    <dbReference type="NCBI Taxonomy" id="1881"/>
    <lineage>
        <taxon>Bacteria</taxon>
        <taxon>Bacillati</taxon>
        <taxon>Actinomycetota</taxon>
        <taxon>Actinomycetes</taxon>
        <taxon>Micromonosporales</taxon>
        <taxon>Micromonosporaceae</taxon>
        <taxon>Micromonospora</taxon>
    </lineage>
</organism>
<evidence type="ECO:0000256" key="2">
    <source>
        <dbReference type="ARBA" id="ARBA00022723"/>
    </source>
</evidence>